<dbReference type="EMBL" id="JACJIM010000001">
    <property type="protein sequence ID" value="MBA9060694.1"/>
    <property type="molecule type" value="Genomic_DNA"/>
</dbReference>
<accession>A0ABR6D3K7</accession>
<proteinExistence type="predicted"/>
<feature type="transmembrane region" description="Helical" evidence="1">
    <location>
        <begin position="91"/>
        <end position="113"/>
    </location>
</feature>
<name>A0ABR6D3K7_9HYPH</name>
<gene>
    <name evidence="2" type="ORF">GGQ91_000055</name>
</gene>
<comment type="caution">
    <text evidence="2">The sequence shown here is derived from an EMBL/GenBank/DDBJ whole genome shotgun (WGS) entry which is preliminary data.</text>
</comment>
<evidence type="ECO:0000256" key="1">
    <source>
        <dbReference type="SAM" id="Phobius"/>
    </source>
</evidence>
<keyword evidence="1" id="KW-0472">Membrane</keyword>
<keyword evidence="1" id="KW-1133">Transmembrane helix</keyword>
<dbReference type="RefSeq" id="WP_244538873.1">
    <property type="nucleotide sequence ID" value="NZ_JACJIM010000001.1"/>
</dbReference>
<feature type="transmembrane region" description="Helical" evidence="1">
    <location>
        <begin position="68"/>
        <end position="85"/>
    </location>
</feature>
<feature type="transmembrane region" description="Helical" evidence="1">
    <location>
        <begin position="120"/>
        <end position="140"/>
    </location>
</feature>
<sequence length="150" mass="16796">MACAEAQQWMSRNDECYFLSIIAEQIPPSLRIWVASAERVDIFSAARHHCPDVRRKLVRRTSWNESGLGDEMVVAALLFLVGALIGRSYSVMIIAMTSSVVMFTAMTIFMSVYGLDLLHVLIMLGYLTAHQAGYLLGAYLTDYPENNRGL</sequence>
<keyword evidence="3" id="KW-1185">Reference proteome</keyword>
<dbReference type="GeneID" id="96607300"/>
<protein>
    <recommendedName>
        <fullName evidence="4">Major facilitator superfamily (MFS) profile domain-containing protein</fullName>
    </recommendedName>
</protein>
<organism evidence="2 3">
    <name type="scientific">Methylobacterium fujisawaense</name>
    <dbReference type="NCBI Taxonomy" id="107400"/>
    <lineage>
        <taxon>Bacteria</taxon>
        <taxon>Pseudomonadati</taxon>
        <taxon>Pseudomonadota</taxon>
        <taxon>Alphaproteobacteria</taxon>
        <taxon>Hyphomicrobiales</taxon>
        <taxon>Methylobacteriaceae</taxon>
        <taxon>Methylobacterium</taxon>
    </lineage>
</organism>
<dbReference type="Proteomes" id="UP000565455">
    <property type="component" value="Unassembled WGS sequence"/>
</dbReference>
<evidence type="ECO:0000313" key="2">
    <source>
        <dbReference type="EMBL" id="MBA9060694.1"/>
    </source>
</evidence>
<keyword evidence="1" id="KW-0812">Transmembrane</keyword>
<evidence type="ECO:0008006" key="4">
    <source>
        <dbReference type="Google" id="ProtNLM"/>
    </source>
</evidence>
<evidence type="ECO:0000313" key="3">
    <source>
        <dbReference type="Proteomes" id="UP000565455"/>
    </source>
</evidence>
<reference evidence="2 3" key="1">
    <citation type="submission" date="2020-08" db="EMBL/GenBank/DDBJ databases">
        <title>Genomic Encyclopedia of Type Strains, Phase IV (KMG-IV): sequencing the most valuable type-strain genomes for metagenomic binning, comparative biology and taxonomic classification.</title>
        <authorList>
            <person name="Goeker M."/>
        </authorList>
    </citation>
    <scope>NUCLEOTIDE SEQUENCE [LARGE SCALE GENOMIC DNA]</scope>
    <source>
        <strain evidence="2 3">DSM 5686</strain>
    </source>
</reference>